<keyword evidence="4" id="KW-0812">Transmembrane</keyword>
<keyword evidence="2" id="KW-1015">Disulfide bond</keyword>
<feature type="transmembrane region" description="Helical" evidence="4">
    <location>
        <begin position="293"/>
        <end position="316"/>
    </location>
</feature>
<evidence type="ECO:0000313" key="6">
    <source>
        <dbReference type="Proteomes" id="UP001214576"/>
    </source>
</evidence>
<gene>
    <name evidence="5" type="ORF">MG293_008034</name>
</gene>
<dbReference type="PANTHER" id="PTHR11388:SF103">
    <property type="entry name" value="SOLUTE CARRIER ORGANIC ANION TRANSPORTER FAMILY MEMBER 4C1"/>
    <property type="match status" value="1"/>
</dbReference>
<keyword evidence="4" id="KW-0472">Membrane</keyword>
<dbReference type="SUPFAM" id="SSF103473">
    <property type="entry name" value="MFS general substrate transporter"/>
    <property type="match status" value="2"/>
</dbReference>
<dbReference type="PANTHER" id="PTHR11388">
    <property type="entry name" value="ORGANIC ANION TRANSPORTER"/>
    <property type="match status" value="1"/>
</dbReference>
<dbReference type="GO" id="GO:0043252">
    <property type="term" value="P:sodium-independent organic anion transport"/>
    <property type="evidence" value="ECO:0007669"/>
    <property type="project" value="TreeGrafter"/>
</dbReference>
<evidence type="ECO:0000256" key="1">
    <source>
        <dbReference type="ARBA" id="ARBA00004141"/>
    </source>
</evidence>
<dbReference type="GO" id="GO:0016323">
    <property type="term" value="C:basolateral plasma membrane"/>
    <property type="evidence" value="ECO:0007669"/>
    <property type="project" value="TreeGrafter"/>
</dbReference>
<dbReference type="Gene3D" id="1.20.1250.20">
    <property type="entry name" value="MFS general substrate transporter like domains"/>
    <property type="match status" value="1"/>
</dbReference>
<feature type="region of interest" description="Disordered" evidence="3">
    <location>
        <begin position="1"/>
        <end position="75"/>
    </location>
</feature>
<evidence type="ECO:0000256" key="2">
    <source>
        <dbReference type="ARBA" id="ARBA00023157"/>
    </source>
</evidence>
<proteinExistence type="predicted"/>
<dbReference type="EMBL" id="JAKZEL010000008">
    <property type="protein sequence ID" value="KAI4540892.1"/>
    <property type="molecule type" value="Genomic_DNA"/>
</dbReference>
<dbReference type="AlphaFoldDB" id="A0AAD4UA25"/>
<feature type="transmembrane region" description="Helical" evidence="4">
    <location>
        <begin position="100"/>
        <end position="122"/>
    </location>
</feature>
<dbReference type="InterPro" id="IPR036259">
    <property type="entry name" value="MFS_trans_sf"/>
</dbReference>
<keyword evidence="6" id="KW-1185">Reference proteome</keyword>
<feature type="transmembrane region" description="Helical" evidence="4">
    <location>
        <begin position="328"/>
        <end position="346"/>
    </location>
</feature>
<feature type="compositionally biased region" description="Pro residues" evidence="3">
    <location>
        <begin position="41"/>
        <end position="50"/>
    </location>
</feature>
<feature type="compositionally biased region" description="Low complexity" evidence="3">
    <location>
        <begin position="62"/>
        <end position="73"/>
    </location>
</feature>
<comment type="caution">
    <text evidence="5">The sequence shown here is derived from an EMBL/GenBank/DDBJ whole genome shotgun (WGS) entry which is preliminary data.</text>
</comment>
<accession>A0AAD4UA25</accession>
<reference evidence="5" key="1">
    <citation type="submission" date="2022-03" db="EMBL/GenBank/DDBJ databases">
        <title>Genomic analyses of argali, domestic sheep and their hybrids provide insights into chromosomal evolution, heterosis and genetic basis of agronomic traits.</title>
        <authorList>
            <person name="Li M."/>
        </authorList>
    </citation>
    <scope>NUCLEOTIDE SEQUENCE</scope>
    <source>
        <strain evidence="5">CAU-MHL-2022a</strain>
        <tissue evidence="5">Skin</tissue>
    </source>
</reference>
<name>A0AAD4UA25_OVIAM</name>
<dbReference type="Proteomes" id="UP001214576">
    <property type="component" value="Unassembled WGS sequence"/>
</dbReference>
<evidence type="ECO:0008006" key="7">
    <source>
        <dbReference type="Google" id="ProtNLM"/>
    </source>
</evidence>
<organism evidence="5 6">
    <name type="scientific">Ovis ammon polii</name>
    <dbReference type="NCBI Taxonomy" id="230172"/>
    <lineage>
        <taxon>Eukaryota</taxon>
        <taxon>Metazoa</taxon>
        <taxon>Chordata</taxon>
        <taxon>Craniata</taxon>
        <taxon>Vertebrata</taxon>
        <taxon>Euteleostomi</taxon>
        <taxon>Mammalia</taxon>
        <taxon>Eutheria</taxon>
        <taxon>Laurasiatheria</taxon>
        <taxon>Artiodactyla</taxon>
        <taxon>Ruminantia</taxon>
        <taxon>Pecora</taxon>
        <taxon>Bovidae</taxon>
        <taxon>Caprinae</taxon>
        <taxon>Ovis</taxon>
    </lineage>
</organism>
<dbReference type="GO" id="GO:0015347">
    <property type="term" value="F:sodium-independent organic anion transmembrane transporter activity"/>
    <property type="evidence" value="ECO:0007669"/>
    <property type="project" value="TreeGrafter"/>
</dbReference>
<evidence type="ECO:0000256" key="4">
    <source>
        <dbReference type="SAM" id="Phobius"/>
    </source>
</evidence>
<feature type="transmembrane region" description="Helical" evidence="4">
    <location>
        <begin position="219"/>
        <end position="246"/>
    </location>
</feature>
<dbReference type="InterPro" id="IPR004156">
    <property type="entry name" value="OATP"/>
</dbReference>
<keyword evidence="4" id="KW-1133">Transmembrane helix</keyword>
<evidence type="ECO:0000256" key="3">
    <source>
        <dbReference type="SAM" id="MobiDB-lite"/>
    </source>
</evidence>
<sequence>MKSLKGIENPAFVASSPDTPRRVCASSPSIEISVLPTPAAGSPPPPAPQEPPERPEPPQPSGVPGASGPGSLSEYEEGPCGWGSFQPRALQRCNTPRGFLFHYCLLALTQGIVVNGLVNISISTIEKRYELQSSLTGLISSSYDIAFCLLSLFVSFIGERGHKPRWLAFASFMIGLGALVFSLPKFFSGKYQFGSLFEDTCSTAKNKHSCSTSSSPLFYYLYVFILGQLLLGTGGTPLYTLGTAFIDDSVPIHKSSLYIVLSTCSEALITTGFATFLPKFIENQFGMSSSSAATLAGTVLIPGAALGQILGGILVSKFKMTCKNIMKFALLTSVISLVLTFVFAYANCENEPFAGTIPGPIIFGSTIDSTCILWDINECGSKGACWIYNNVRMAYMLVAITQTSANFVYSELWRKYIDHTNSNHLKAQTPPYRARIQSAPSPFLQPPEELTYRPLSSLLVMEQV</sequence>
<feature type="transmembrane region" description="Helical" evidence="4">
    <location>
        <begin position="258"/>
        <end position="281"/>
    </location>
</feature>
<dbReference type="Pfam" id="PF03137">
    <property type="entry name" value="OATP"/>
    <property type="match status" value="2"/>
</dbReference>
<feature type="transmembrane region" description="Helical" evidence="4">
    <location>
        <begin position="134"/>
        <end position="154"/>
    </location>
</feature>
<protein>
    <recommendedName>
        <fullName evidence="7">Solute carrier organic anion transporter family member 4C1</fullName>
    </recommendedName>
</protein>
<evidence type="ECO:0000313" key="5">
    <source>
        <dbReference type="EMBL" id="KAI4540892.1"/>
    </source>
</evidence>
<feature type="transmembrane region" description="Helical" evidence="4">
    <location>
        <begin position="166"/>
        <end position="187"/>
    </location>
</feature>
<comment type="subcellular location">
    <subcellularLocation>
        <location evidence="1">Membrane</location>
        <topology evidence="1">Multi-pass membrane protein</topology>
    </subcellularLocation>
</comment>